<dbReference type="EMBL" id="AP027370">
    <property type="protein sequence ID" value="BDY13665.1"/>
    <property type="molecule type" value="Genomic_DNA"/>
</dbReference>
<evidence type="ECO:0000313" key="2">
    <source>
        <dbReference type="EMBL" id="BDY13665.1"/>
    </source>
</evidence>
<dbReference type="Proteomes" id="UP001321445">
    <property type="component" value="Chromosome"/>
</dbReference>
<organism evidence="2 3">
    <name type="scientific">Hydrogenimonas cancrithermarum</name>
    <dbReference type="NCBI Taxonomy" id="2993563"/>
    <lineage>
        <taxon>Bacteria</taxon>
        <taxon>Pseudomonadati</taxon>
        <taxon>Campylobacterota</taxon>
        <taxon>Epsilonproteobacteria</taxon>
        <taxon>Campylobacterales</taxon>
        <taxon>Hydrogenimonadaceae</taxon>
        <taxon>Hydrogenimonas</taxon>
    </lineage>
</organism>
<evidence type="ECO:0000256" key="1">
    <source>
        <dbReference type="SAM" id="Phobius"/>
    </source>
</evidence>
<dbReference type="RefSeq" id="WP_286336609.1">
    <property type="nucleotide sequence ID" value="NZ_AP027370.1"/>
</dbReference>
<evidence type="ECO:0008006" key="4">
    <source>
        <dbReference type="Google" id="ProtNLM"/>
    </source>
</evidence>
<keyword evidence="1" id="KW-1133">Transmembrane helix</keyword>
<evidence type="ECO:0000313" key="3">
    <source>
        <dbReference type="Proteomes" id="UP001321445"/>
    </source>
</evidence>
<name>A0ABN6WZ83_9BACT</name>
<accession>A0ABN6WZ83</accession>
<keyword evidence="1" id="KW-0812">Transmembrane</keyword>
<keyword evidence="3" id="KW-1185">Reference proteome</keyword>
<feature type="transmembrane region" description="Helical" evidence="1">
    <location>
        <begin position="20"/>
        <end position="44"/>
    </location>
</feature>
<reference evidence="2 3" key="1">
    <citation type="submission" date="2023-03" db="EMBL/GenBank/DDBJ databases">
        <title>Description of Hydrogenimonas sp. ISO32.</title>
        <authorList>
            <person name="Mino S."/>
            <person name="Fukazawa S."/>
            <person name="Sawabe T."/>
        </authorList>
    </citation>
    <scope>NUCLEOTIDE SEQUENCE [LARGE SCALE GENOMIC DNA]</scope>
    <source>
        <strain evidence="2 3">ISO32</strain>
    </source>
</reference>
<sequence>MPCKVNKETKEEWMHELRHLYGAGILFFYYAKWPILLGLPAMYYGLDYPHNIVLDILWIWSLVLVLKDFYVWFILKKSYCENTSCKTEKRKQNGRNHTENENQ</sequence>
<keyword evidence="1" id="KW-0472">Membrane</keyword>
<proteinExistence type="predicted"/>
<protein>
    <recommendedName>
        <fullName evidence="4">PH domain-containing protein</fullName>
    </recommendedName>
</protein>
<feature type="transmembrane region" description="Helical" evidence="1">
    <location>
        <begin position="56"/>
        <end position="75"/>
    </location>
</feature>
<gene>
    <name evidence="2" type="ORF">HCR_19770</name>
</gene>